<comment type="caution">
    <text evidence="2">The sequence shown here is derived from an EMBL/GenBank/DDBJ whole genome shotgun (WGS) entry which is preliminary data.</text>
</comment>
<proteinExistence type="predicted"/>
<reference evidence="2" key="1">
    <citation type="submission" date="2022-12" db="EMBL/GenBank/DDBJ databases">
        <title>Draft genome assemblies for two species of Escallonia (Escalloniales).</title>
        <authorList>
            <person name="Chanderbali A."/>
            <person name="Dervinis C."/>
            <person name="Anghel I."/>
            <person name="Soltis D."/>
            <person name="Soltis P."/>
            <person name="Zapata F."/>
        </authorList>
    </citation>
    <scope>NUCLEOTIDE SEQUENCE</scope>
    <source>
        <strain evidence="2">UCBG64.0493</strain>
        <tissue evidence="2">Leaf</tissue>
    </source>
</reference>
<sequence length="86" mass="10016">MIRAQKKAVQQEQGTTHKRRGKKREGGPRSEHELKGGEGRELITCRSIIIIFMFRHNLLYKPLPDSFKDGFSTLAIIKYRIQLAEY</sequence>
<protein>
    <submittedName>
        <fullName evidence="2">Uncharacterized protein</fullName>
    </submittedName>
</protein>
<dbReference type="AlphaFoldDB" id="A0AA88W514"/>
<keyword evidence="3" id="KW-1185">Reference proteome</keyword>
<evidence type="ECO:0000313" key="3">
    <source>
        <dbReference type="Proteomes" id="UP001188597"/>
    </source>
</evidence>
<dbReference type="Proteomes" id="UP001188597">
    <property type="component" value="Unassembled WGS sequence"/>
</dbReference>
<gene>
    <name evidence="2" type="ORF">RJ639_045137</name>
</gene>
<accession>A0AA88W514</accession>
<evidence type="ECO:0000313" key="2">
    <source>
        <dbReference type="EMBL" id="KAK3021236.1"/>
    </source>
</evidence>
<organism evidence="2 3">
    <name type="scientific">Escallonia herrerae</name>
    <dbReference type="NCBI Taxonomy" id="1293975"/>
    <lineage>
        <taxon>Eukaryota</taxon>
        <taxon>Viridiplantae</taxon>
        <taxon>Streptophyta</taxon>
        <taxon>Embryophyta</taxon>
        <taxon>Tracheophyta</taxon>
        <taxon>Spermatophyta</taxon>
        <taxon>Magnoliopsida</taxon>
        <taxon>eudicotyledons</taxon>
        <taxon>Gunneridae</taxon>
        <taxon>Pentapetalae</taxon>
        <taxon>asterids</taxon>
        <taxon>campanulids</taxon>
        <taxon>Escalloniales</taxon>
        <taxon>Escalloniaceae</taxon>
        <taxon>Escallonia</taxon>
    </lineage>
</organism>
<name>A0AA88W514_9ASTE</name>
<feature type="compositionally biased region" description="Basic and acidic residues" evidence="1">
    <location>
        <begin position="24"/>
        <end position="38"/>
    </location>
</feature>
<evidence type="ECO:0000256" key="1">
    <source>
        <dbReference type="SAM" id="MobiDB-lite"/>
    </source>
</evidence>
<feature type="region of interest" description="Disordered" evidence="1">
    <location>
        <begin position="1"/>
        <end position="38"/>
    </location>
</feature>
<dbReference type="EMBL" id="JAVXUP010000771">
    <property type="protein sequence ID" value="KAK3021236.1"/>
    <property type="molecule type" value="Genomic_DNA"/>
</dbReference>